<evidence type="ECO:0000256" key="8">
    <source>
        <dbReference type="ARBA" id="ARBA00035108"/>
    </source>
</evidence>
<dbReference type="GO" id="GO:0005737">
    <property type="term" value="C:cytoplasm"/>
    <property type="evidence" value="ECO:0007669"/>
    <property type="project" value="UniProtKB-SubCell"/>
</dbReference>
<organism evidence="11">
    <name type="scientific">Planktothricoides sp. SpSt-374</name>
    <dbReference type="NCBI Taxonomy" id="2282167"/>
    <lineage>
        <taxon>Bacteria</taxon>
        <taxon>Bacillati</taxon>
        <taxon>Cyanobacteriota</taxon>
        <taxon>Cyanophyceae</taxon>
        <taxon>Oscillatoriophycideae</taxon>
        <taxon>Oscillatoriales</taxon>
        <taxon>Oscillatoriaceae</taxon>
        <taxon>Planktothricoides</taxon>
    </lineage>
</organism>
<protein>
    <submittedName>
        <fullName evidence="11">Gas vesicle protein GvpN</fullName>
    </submittedName>
</protein>
<keyword evidence="5" id="KW-0378">Hydrolase</keyword>
<keyword evidence="7" id="KW-0304">Gas vesicle</keyword>
<dbReference type="GO" id="GO:0005524">
    <property type="term" value="F:ATP binding"/>
    <property type="evidence" value="ECO:0007669"/>
    <property type="project" value="UniProtKB-KW"/>
</dbReference>
<evidence type="ECO:0000256" key="5">
    <source>
        <dbReference type="ARBA" id="ARBA00022801"/>
    </source>
</evidence>
<dbReference type="InterPro" id="IPR013462">
    <property type="entry name" value="Gas-vesicle_GvpN"/>
</dbReference>
<dbReference type="SMART" id="SM00382">
    <property type="entry name" value="AAA"/>
    <property type="match status" value="1"/>
</dbReference>
<reference evidence="11" key="1">
    <citation type="journal article" date="2020" name="mSystems">
        <title>Genome- and Community-Level Interaction Insights into Carbon Utilization and Element Cycling Functions of Hydrothermarchaeota in Hydrothermal Sediment.</title>
        <authorList>
            <person name="Zhou Z."/>
            <person name="Liu Y."/>
            <person name="Xu W."/>
            <person name="Pan J."/>
            <person name="Luo Z.H."/>
            <person name="Li M."/>
        </authorList>
    </citation>
    <scope>NUCLEOTIDE SEQUENCE [LARGE SCALE GENOMIC DNA]</scope>
    <source>
        <strain evidence="11">SpSt-374</strain>
    </source>
</reference>
<dbReference type="SUPFAM" id="SSF52540">
    <property type="entry name" value="P-loop containing nucleoside triphosphate hydrolases"/>
    <property type="match status" value="1"/>
</dbReference>
<evidence type="ECO:0000256" key="1">
    <source>
        <dbReference type="ARBA" id="ARBA00004496"/>
    </source>
</evidence>
<comment type="subcellular location">
    <subcellularLocation>
        <location evidence="1">Cytoplasm</location>
    </subcellularLocation>
    <subcellularLocation>
        <location evidence="8">Gas vesicle</location>
    </subcellularLocation>
</comment>
<dbReference type="PANTHER" id="PTHR42759:SF1">
    <property type="entry name" value="MAGNESIUM-CHELATASE SUBUNIT CHLD"/>
    <property type="match status" value="1"/>
</dbReference>
<evidence type="ECO:0000256" key="9">
    <source>
        <dbReference type="ARBA" id="ARBA00049360"/>
    </source>
</evidence>
<keyword evidence="6" id="KW-0067">ATP-binding</keyword>
<dbReference type="GO" id="GO:0016887">
    <property type="term" value="F:ATP hydrolysis activity"/>
    <property type="evidence" value="ECO:0007669"/>
    <property type="project" value="InterPro"/>
</dbReference>
<dbReference type="Gene3D" id="3.40.50.300">
    <property type="entry name" value="P-loop containing nucleotide triphosphate hydrolases"/>
    <property type="match status" value="1"/>
</dbReference>
<comment type="caution">
    <text evidence="11">The sequence shown here is derived from an EMBL/GenBank/DDBJ whole genome shotgun (WGS) entry which is preliminary data.</text>
</comment>
<sequence>MTTVLRASPRGFVNTPQVAQTAARALRYLQSGFSVHLRGPAGTGKTTLALHLADLLERPMMLIFGDSELKSGDLIGRSAGYTRKKVVDNFIHNVVKVEDELRHNWVDSRLTLACKEGFTLVYDEFNRSRPEVNNVLLSALEEKLLVLPPHNGQKSEYVRVHPNFRAIFTSNPEEYSGVHDTQDALMDRLVTINMPEPDGVTQLEILMQKTGIDRTQGLKIVQLVRDFRERTMALLAANGNGHLQASNLSSRNAVSLLHFSSTLRSCITIAKVCREHAIPVDVANEEFRDIFADVVLSRSNLNLVTARKILAEILATEKEPSQPQPENGKDTAFIPYEEEVLAYIKQSQGVRVSEIQAALNINRVEAIDALRSLIKKGMLMQRDDRLYIAQKQLQASPPTATPDSSS</sequence>
<name>A0A7C3ZT97_9CYAN</name>
<evidence type="ECO:0000256" key="7">
    <source>
        <dbReference type="ARBA" id="ARBA00022987"/>
    </source>
</evidence>
<dbReference type="EMBL" id="DSPX01000013">
    <property type="protein sequence ID" value="HGF99348.1"/>
    <property type="molecule type" value="Genomic_DNA"/>
</dbReference>
<feature type="domain" description="AAA+ ATPase" evidence="10">
    <location>
        <begin position="31"/>
        <end position="200"/>
    </location>
</feature>
<dbReference type="InterPro" id="IPR027417">
    <property type="entry name" value="P-loop_NTPase"/>
</dbReference>
<dbReference type="AlphaFoldDB" id="A0A7C3ZT97"/>
<evidence type="ECO:0000256" key="2">
    <source>
        <dbReference type="ARBA" id="ARBA00009417"/>
    </source>
</evidence>
<dbReference type="NCBIfam" id="TIGR02640">
    <property type="entry name" value="gas_vesic_GvpN"/>
    <property type="match status" value="1"/>
</dbReference>
<dbReference type="InterPro" id="IPR050764">
    <property type="entry name" value="CbbQ/NirQ/NorQ/GpvN"/>
</dbReference>
<dbReference type="GO" id="GO:0031411">
    <property type="term" value="C:gas vesicle"/>
    <property type="evidence" value="ECO:0007669"/>
    <property type="project" value="UniProtKB-SubCell"/>
</dbReference>
<accession>A0A7C3ZT97</accession>
<evidence type="ECO:0000313" key="11">
    <source>
        <dbReference type="EMBL" id="HGF99348.1"/>
    </source>
</evidence>
<evidence type="ECO:0000256" key="4">
    <source>
        <dbReference type="ARBA" id="ARBA00022741"/>
    </source>
</evidence>
<comment type="catalytic activity">
    <reaction evidence="9">
        <text>ATP + H2O = ADP + phosphate + H(+)</text>
        <dbReference type="Rhea" id="RHEA:13065"/>
        <dbReference type="ChEBI" id="CHEBI:15377"/>
        <dbReference type="ChEBI" id="CHEBI:15378"/>
        <dbReference type="ChEBI" id="CHEBI:30616"/>
        <dbReference type="ChEBI" id="CHEBI:43474"/>
        <dbReference type="ChEBI" id="CHEBI:456216"/>
    </reaction>
</comment>
<evidence type="ECO:0000259" key="10">
    <source>
        <dbReference type="SMART" id="SM00382"/>
    </source>
</evidence>
<comment type="similarity">
    <text evidence="2">Belongs to the CbbQ/NirQ/NorQ/GpvN family.</text>
</comment>
<dbReference type="Pfam" id="PF07728">
    <property type="entry name" value="AAA_5"/>
    <property type="match status" value="1"/>
</dbReference>
<evidence type="ECO:0000256" key="3">
    <source>
        <dbReference type="ARBA" id="ARBA00022490"/>
    </source>
</evidence>
<gene>
    <name evidence="11" type="primary">gvpN</name>
    <name evidence="11" type="ORF">ENR15_01410</name>
</gene>
<dbReference type="CDD" id="cd00009">
    <property type="entry name" value="AAA"/>
    <property type="match status" value="1"/>
</dbReference>
<keyword evidence="4" id="KW-0547">Nucleotide-binding</keyword>
<evidence type="ECO:0000256" key="6">
    <source>
        <dbReference type="ARBA" id="ARBA00022840"/>
    </source>
</evidence>
<dbReference type="InterPro" id="IPR003593">
    <property type="entry name" value="AAA+_ATPase"/>
</dbReference>
<keyword evidence="3" id="KW-0963">Cytoplasm</keyword>
<proteinExistence type="inferred from homology"/>
<dbReference type="GO" id="GO:0031412">
    <property type="term" value="P:gas vesicle organization"/>
    <property type="evidence" value="ECO:0007669"/>
    <property type="project" value="InterPro"/>
</dbReference>
<dbReference type="PANTHER" id="PTHR42759">
    <property type="entry name" value="MOXR FAMILY PROTEIN"/>
    <property type="match status" value="1"/>
</dbReference>
<dbReference type="InterPro" id="IPR011704">
    <property type="entry name" value="ATPase_dyneun-rel_AAA"/>
</dbReference>